<feature type="transmembrane region" description="Helical" evidence="1">
    <location>
        <begin position="58"/>
        <end position="77"/>
    </location>
</feature>
<accession>A0A1Q8E7P3</accession>
<evidence type="ECO:0000313" key="2">
    <source>
        <dbReference type="EMBL" id="OLF47806.1"/>
    </source>
</evidence>
<feature type="transmembrane region" description="Helical" evidence="1">
    <location>
        <begin position="32"/>
        <end position="52"/>
    </location>
</feature>
<protein>
    <submittedName>
        <fullName evidence="2">Uncharacterized protein</fullName>
    </submittedName>
</protein>
<keyword evidence="1" id="KW-0472">Membrane</keyword>
<evidence type="ECO:0000256" key="1">
    <source>
        <dbReference type="SAM" id="Phobius"/>
    </source>
</evidence>
<organism evidence="2 3">
    <name type="scientific">Streptococcus cuniculi</name>
    <dbReference type="NCBI Taxonomy" id="1432788"/>
    <lineage>
        <taxon>Bacteria</taxon>
        <taxon>Bacillati</taxon>
        <taxon>Bacillota</taxon>
        <taxon>Bacilli</taxon>
        <taxon>Lactobacillales</taxon>
        <taxon>Streptococcaceae</taxon>
        <taxon>Streptococcus</taxon>
    </lineage>
</organism>
<feature type="transmembrane region" description="Helical" evidence="1">
    <location>
        <begin position="86"/>
        <end position="110"/>
    </location>
</feature>
<comment type="caution">
    <text evidence="2">The sequence shown here is derived from an EMBL/GenBank/DDBJ whole genome shotgun (WGS) entry which is preliminary data.</text>
</comment>
<proteinExistence type="predicted"/>
<dbReference type="RefSeq" id="WP_075104683.1">
    <property type="nucleotide sequence ID" value="NZ_MSJM01000004.1"/>
</dbReference>
<sequence>MKIIMIAYMGIYLIVTLLAAAYSYFKTKRMNRLCLFLTLGACLLLLVTLISYSQGYDPLQMVGFALGFTLISSLFLYNGTREGAQFVYTFLFSAGRFLLHLQFLILLYIFR</sequence>
<dbReference type="AlphaFoldDB" id="A0A1Q8E7P3"/>
<keyword evidence="1" id="KW-0812">Transmembrane</keyword>
<keyword evidence="1" id="KW-1133">Transmembrane helix</keyword>
<dbReference type="OrthoDB" id="2236182at2"/>
<feature type="transmembrane region" description="Helical" evidence="1">
    <location>
        <begin position="6"/>
        <end position="25"/>
    </location>
</feature>
<dbReference type="Proteomes" id="UP000186890">
    <property type="component" value="Unassembled WGS sequence"/>
</dbReference>
<gene>
    <name evidence="2" type="ORF">BU202_04890</name>
</gene>
<reference evidence="3" key="1">
    <citation type="submission" date="2016-12" db="EMBL/GenBank/DDBJ databases">
        <authorList>
            <person name="Gulvik C.A."/>
        </authorList>
    </citation>
    <scope>NUCLEOTIDE SEQUENCE [LARGE SCALE GENOMIC DNA]</scope>
    <source>
        <strain evidence="3">NED12-00049-6B</strain>
    </source>
</reference>
<evidence type="ECO:0000313" key="3">
    <source>
        <dbReference type="Proteomes" id="UP000186890"/>
    </source>
</evidence>
<dbReference type="EMBL" id="MSJM01000004">
    <property type="protein sequence ID" value="OLF47806.1"/>
    <property type="molecule type" value="Genomic_DNA"/>
</dbReference>
<name>A0A1Q8E7P3_9STRE</name>
<keyword evidence="3" id="KW-1185">Reference proteome</keyword>